<accession>A0A2N9IYA7</accession>
<proteinExistence type="predicted"/>
<organism evidence="1">
    <name type="scientific">Fagus sylvatica</name>
    <name type="common">Beechnut</name>
    <dbReference type="NCBI Taxonomy" id="28930"/>
    <lineage>
        <taxon>Eukaryota</taxon>
        <taxon>Viridiplantae</taxon>
        <taxon>Streptophyta</taxon>
        <taxon>Embryophyta</taxon>
        <taxon>Tracheophyta</taxon>
        <taxon>Spermatophyta</taxon>
        <taxon>Magnoliopsida</taxon>
        <taxon>eudicotyledons</taxon>
        <taxon>Gunneridae</taxon>
        <taxon>Pentapetalae</taxon>
        <taxon>rosids</taxon>
        <taxon>fabids</taxon>
        <taxon>Fagales</taxon>
        <taxon>Fagaceae</taxon>
        <taxon>Fagus</taxon>
    </lineage>
</organism>
<gene>
    <name evidence="1" type="ORF">FSB_LOCUS58219</name>
</gene>
<dbReference type="PANTHER" id="PTHR21450:SF21">
    <property type="entry name" value="REDUCTASE SUBUNIT C, PUTATIVE (DUF630 AND DUF632)-RELATED"/>
    <property type="match status" value="1"/>
</dbReference>
<dbReference type="AlphaFoldDB" id="A0A2N9IYA7"/>
<name>A0A2N9IYA7_FAGSY</name>
<protein>
    <submittedName>
        <fullName evidence="1">Uncharacterized protein</fullName>
    </submittedName>
</protein>
<evidence type="ECO:0000313" key="1">
    <source>
        <dbReference type="EMBL" id="SPD30337.1"/>
    </source>
</evidence>
<dbReference type="EMBL" id="OIVN01006312">
    <property type="protein sequence ID" value="SPD30337.1"/>
    <property type="molecule type" value="Genomic_DNA"/>
</dbReference>
<reference evidence="1" key="1">
    <citation type="submission" date="2018-02" db="EMBL/GenBank/DDBJ databases">
        <authorList>
            <person name="Cohen D.B."/>
            <person name="Kent A.D."/>
        </authorList>
    </citation>
    <scope>NUCLEOTIDE SEQUENCE</scope>
</reference>
<sequence length="105" mass="11660">MTLLLRWRRNLRKALPPQILPLILSPKHPLSMKRAKIEALKNQVESEKDKYLDAVQCTRTMTLNNLKTSLPNLFKALMGFSSASAQAIEAAHNHVKPGVSGDVAS</sequence>
<dbReference type="PANTHER" id="PTHR21450">
    <property type="entry name" value="PROTEIN ALTERED PHOSPHATE STARVATION RESPONSE 1"/>
    <property type="match status" value="1"/>
</dbReference>